<evidence type="ECO:0000259" key="2">
    <source>
        <dbReference type="PROSITE" id="PS50008"/>
    </source>
</evidence>
<dbReference type="Gene3D" id="3.20.20.190">
    <property type="entry name" value="Phosphatidylinositol (PI) phosphodiesterase"/>
    <property type="match status" value="1"/>
</dbReference>
<keyword evidence="1" id="KW-0812">Transmembrane</keyword>
<dbReference type="InterPro" id="IPR001711">
    <property type="entry name" value="PLipase_C_Pinositol-sp_Y"/>
</dbReference>
<accession>A0A6C0CU24</accession>
<dbReference type="PROSITE" id="PS00018">
    <property type="entry name" value="EF_HAND_1"/>
    <property type="match status" value="1"/>
</dbReference>
<evidence type="ECO:0000256" key="1">
    <source>
        <dbReference type="SAM" id="Phobius"/>
    </source>
</evidence>
<dbReference type="SUPFAM" id="SSF51695">
    <property type="entry name" value="PLC-like phosphodiesterases"/>
    <property type="match status" value="1"/>
</dbReference>
<proteinExistence type="predicted"/>
<organism evidence="3">
    <name type="scientific">viral metagenome</name>
    <dbReference type="NCBI Taxonomy" id="1070528"/>
    <lineage>
        <taxon>unclassified sequences</taxon>
        <taxon>metagenomes</taxon>
        <taxon>organismal metagenomes</taxon>
    </lineage>
</organism>
<dbReference type="GO" id="GO:0004435">
    <property type="term" value="F:phosphatidylinositol-4,5-bisphosphate phospholipase C activity"/>
    <property type="evidence" value="ECO:0007669"/>
    <property type="project" value="InterPro"/>
</dbReference>
<dbReference type="AlphaFoldDB" id="A0A6C0CU24"/>
<feature type="transmembrane region" description="Helical" evidence="1">
    <location>
        <begin position="21"/>
        <end position="44"/>
    </location>
</feature>
<dbReference type="PROSITE" id="PS50008">
    <property type="entry name" value="PIPLC_Y_DOMAIN"/>
    <property type="match status" value="1"/>
</dbReference>
<dbReference type="GO" id="GO:0006629">
    <property type="term" value="P:lipid metabolic process"/>
    <property type="evidence" value="ECO:0007669"/>
    <property type="project" value="InterPro"/>
</dbReference>
<dbReference type="EMBL" id="MN739494">
    <property type="protein sequence ID" value="QHT08346.1"/>
    <property type="molecule type" value="Genomic_DNA"/>
</dbReference>
<dbReference type="PROSITE" id="PS50007">
    <property type="entry name" value="PIPLC_X_DOMAIN"/>
    <property type="match status" value="1"/>
</dbReference>
<name>A0A6C0CU24_9ZZZZ</name>
<keyword evidence="1" id="KW-1133">Transmembrane helix</keyword>
<evidence type="ECO:0000313" key="3">
    <source>
        <dbReference type="EMBL" id="QHT08346.1"/>
    </source>
</evidence>
<reference evidence="3" key="1">
    <citation type="journal article" date="2020" name="Nature">
        <title>Giant virus diversity and host interactions through global metagenomics.</title>
        <authorList>
            <person name="Schulz F."/>
            <person name="Roux S."/>
            <person name="Paez-Espino D."/>
            <person name="Jungbluth S."/>
            <person name="Walsh D.A."/>
            <person name="Denef V.J."/>
            <person name="McMahon K.D."/>
            <person name="Konstantinidis K.T."/>
            <person name="Eloe-Fadrosh E.A."/>
            <person name="Kyrpides N.C."/>
            <person name="Woyke T."/>
        </authorList>
    </citation>
    <scope>NUCLEOTIDE SEQUENCE</scope>
    <source>
        <strain evidence="3">GVMAG-M-3300022752-66</strain>
    </source>
</reference>
<protein>
    <recommendedName>
        <fullName evidence="2">PI-PLC Y-box domain-containing protein</fullName>
    </recommendedName>
</protein>
<dbReference type="InterPro" id="IPR018247">
    <property type="entry name" value="EF_Hand_1_Ca_BS"/>
</dbReference>
<keyword evidence="1" id="KW-0472">Membrane</keyword>
<dbReference type="InterPro" id="IPR017946">
    <property type="entry name" value="PLC-like_Pdiesterase_TIM-brl"/>
</dbReference>
<sequence length="376" mass="43263">MVNVSNKFKEIINSPKFTKEYFISTIIIIMIIVTIVLVIVYYYYITSLMPKECSIMEKKYGTINGKIKSINAKDPKCGYTLKDYYIKTAYNCCSGGSYKHDFVNLCNLKNVLKQGVRGLDFEIYSINNKPVVATSTNSSFYIKETYNSVPFSDVMNIIVNYAFSGGTAPNPNDPILFHLRIKSNNISMYKNLAKIFKEYRRFFLGPTYSYEYGGKNIGDIKLTELSQKIILIVDKSNNKYLDNEDFYEYVNITSNSVFMRGLNFYNVKNTPDLSELQNFNKKNMTICMPDKGPSPTNPSGVVSRETGSQMTAMRYQNYDVNLQEDEKFFNDNGYAFVLKPDRLRYIPVTIPKPTPQDPAVSYQTREVNSDYYSFKV</sequence>
<dbReference type="GO" id="GO:0035556">
    <property type="term" value="P:intracellular signal transduction"/>
    <property type="evidence" value="ECO:0007669"/>
    <property type="project" value="InterPro"/>
</dbReference>
<feature type="domain" description="PI-PLC Y-box" evidence="2">
    <location>
        <begin position="307"/>
        <end position="344"/>
    </location>
</feature>